<keyword evidence="6 7" id="KW-0067">ATP-binding</keyword>
<dbReference type="GO" id="GO:0005524">
    <property type="term" value="F:ATP binding"/>
    <property type="evidence" value="ECO:0007669"/>
    <property type="project" value="UniProtKB-UniRule"/>
</dbReference>
<dbReference type="InterPro" id="IPR008271">
    <property type="entry name" value="Ser/Thr_kinase_AS"/>
</dbReference>
<dbReference type="PANTHER" id="PTHR43671:SF13">
    <property type="entry name" value="SERINE_THREONINE-PROTEIN KINASE NEK2"/>
    <property type="match status" value="1"/>
</dbReference>
<reference evidence="12" key="1">
    <citation type="submission" date="2024-02" db="UniProtKB">
        <authorList>
            <consortium name="WormBaseParasite"/>
        </authorList>
    </citation>
    <scope>IDENTIFICATION</scope>
</reference>
<dbReference type="Pfam" id="PF00069">
    <property type="entry name" value="Pkinase"/>
    <property type="match status" value="1"/>
</dbReference>
<dbReference type="PROSITE" id="PS00107">
    <property type="entry name" value="PROTEIN_KINASE_ATP"/>
    <property type="match status" value="1"/>
</dbReference>
<dbReference type="InterPro" id="IPR017441">
    <property type="entry name" value="Protein_kinase_ATP_BS"/>
</dbReference>
<evidence type="ECO:0000256" key="9">
    <source>
        <dbReference type="SAM" id="Phobius"/>
    </source>
</evidence>
<keyword evidence="5" id="KW-0418">Kinase</keyword>
<dbReference type="CDD" id="cd14014">
    <property type="entry name" value="STKc_PknB_like"/>
    <property type="match status" value="1"/>
</dbReference>
<evidence type="ECO:0000256" key="7">
    <source>
        <dbReference type="PROSITE-ProRule" id="PRU10141"/>
    </source>
</evidence>
<dbReference type="InterPro" id="IPR000719">
    <property type="entry name" value="Prot_kinase_dom"/>
</dbReference>
<sequence length="359" mass="41242">MLNNLKTLIAFESDWPYQGPYYRMGRDRASRLLWESSPTYQIIAKCNCSPCCETGIFPENAPISELNLSLLIATFTILLIIVIVIVSLKYCCLLRIRIKRREEIILLADDESVMLRLIGSGGFGQVYELVGQKPAAVIKIMNASPKFYESVEHEYKHLKLMKHPNVVRLLQTERMEKRGEVGIVMEYCQRGDLKKLLLDQTIVYSMKTVYCWTVELLNALQYIFDTHSVIHRDIKPENVFITDKWCLKIGDFGLAKFIQQTQTGTFAGTLRYMSPLQRDVSQDGAESSSGRLLDSHRNDVYGIGLVLWEMVERRTVLVEYDRNGKWLPPIVLVSSKKSLRDVQILTSTSDQKLLKFSKK</sequence>
<dbReference type="PROSITE" id="PS50011">
    <property type="entry name" value="PROTEIN_KINASE_DOM"/>
    <property type="match status" value="1"/>
</dbReference>
<dbReference type="SUPFAM" id="SSF56112">
    <property type="entry name" value="Protein kinase-like (PK-like)"/>
    <property type="match status" value="1"/>
</dbReference>
<keyword evidence="9" id="KW-0812">Transmembrane</keyword>
<dbReference type="InterPro" id="IPR011009">
    <property type="entry name" value="Kinase-like_dom_sf"/>
</dbReference>
<evidence type="ECO:0000256" key="8">
    <source>
        <dbReference type="RuleBase" id="RU000304"/>
    </source>
</evidence>
<feature type="transmembrane region" description="Helical" evidence="9">
    <location>
        <begin position="68"/>
        <end position="91"/>
    </location>
</feature>
<dbReference type="GO" id="GO:0004674">
    <property type="term" value="F:protein serine/threonine kinase activity"/>
    <property type="evidence" value="ECO:0007669"/>
    <property type="project" value="UniProtKB-KW"/>
</dbReference>
<dbReference type="Gene3D" id="1.10.510.10">
    <property type="entry name" value="Transferase(Phosphotransferase) domain 1"/>
    <property type="match status" value="1"/>
</dbReference>
<keyword evidence="8" id="KW-0723">Serine/threonine-protein kinase</keyword>
<dbReference type="AlphaFoldDB" id="A0AAF3FNH7"/>
<organism evidence="11 12">
    <name type="scientific">Mesorhabditis belari</name>
    <dbReference type="NCBI Taxonomy" id="2138241"/>
    <lineage>
        <taxon>Eukaryota</taxon>
        <taxon>Metazoa</taxon>
        <taxon>Ecdysozoa</taxon>
        <taxon>Nematoda</taxon>
        <taxon>Chromadorea</taxon>
        <taxon>Rhabditida</taxon>
        <taxon>Rhabditina</taxon>
        <taxon>Rhabditomorpha</taxon>
        <taxon>Rhabditoidea</taxon>
        <taxon>Rhabditidae</taxon>
        <taxon>Mesorhabditinae</taxon>
        <taxon>Mesorhabditis</taxon>
    </lineage>
</organism>
<protein>
    <recommendedName>
        <fullName evidence="2">non-specific serine/threonine protein kinase</fullName>
        <ecNumber evidence="2">2.7.11.1</ecNumber>
    </recommendedName>
</protein>
<name>A0AAF3FNH7_9BILA</name>
<dbReference type="PROSITE" id="PS00108">
    <property type="entry name" value="PROTEIN_KINASE_ST"/>
    <property type="match status" value="1"/>
</dbReference>
<dbReference type="InterPro" id="IPR050660">
    <property type="entry name" value="NEK_Ser/Thr_kinase"/>
</dbReference>
<comment type="similarity">
    <text evidence="1">Belongs to the protein kinase superfamily. NEK Ser/Thr protein kinase family. NIMA subfamily.</text>
</comment>
<keyword evidence="4 7" id="KW-0547">Nucleotide-binding</keyword>
<dbReference type="PANTHER" id="PTHR43671">
    <property type="entry name" value="SERINE/THREONINE-PROTEIN KINASE NEK"/>
    <property type="match status" value="1"/>
</dbReference>
<feature type="domain" description="Protein kinase" evidence="10">
    <location>
        <begin position="112"/>
        <end position="359"/>
    </location>
</feature>
<evidence type="ECO:0000256" key="4">
    <source>
        <dbReference type="ARBA" id="ARBA00022741"/>
    </source>
</evidence>
<feature type="binding site" evidence="7">
    <location>
        <position position="139"/>
    </location>
    <ligand>
        <name>ATP</name>
        <dbReference type="ChEBI" id="CHEBI:30616"/>
    </ligand>
</feature>
<keyword evidence="9" id="KW-0472">Membrane</keyword>
<evidence type="ECO:0000256" key="2">
    <source>
        <dbReference type="ARBA" id="ARBA00012513"/>
    </source>
</evidence>
<evidence type="ECO:0000256" key="3">
    <source>
        <dbReference type="ARBA" id="ARBA00022679"/>
    </source>
</evidence>
<proteinExistence type="inferred from homology"/>
<evidence type="ECO:0000313" key="11">
    <source>
        <dbReference type="Proteomes" id="UP000887575"/>
    </source>
</evidence>
<evidence type="ECO:0000256" key="1">
    <source>
        <dbReference type="ARBA" id="ARBA00010886"/>
    </source>
</evidence>
<dbReference type="WBParaSite" id="MBELARI_LOCUS82">
    <property type="protein sequence ID" value="MBELARI_LOCUS82"/>
    <property type="gene ID" value="MBELARI_LOCUS82"/>
</dbReference>
<evidence type="ECO:0000259" key="10">
    <source>
        <dbReference type="PROSITE" id="PS50011"/>
    </source>
</evidence>
<dbReference type="SMART" id="SM00220">
    <property type="entry name" value="S_TKc"/>
    <property type="match status" value="1"/>
</dbReference>
<keyword evidence="9" id="KW-1133">Transmembrane helix</keyword>
<dbReference type="EC" id="2.7.11.1" evidence="2"/>
<evidence type="ECO:0000256" key="6">
    <source>
        <dbReference type="ARBA" id="ARBA00022840"/>
    </source>
</evidence>
<keyword evidence="11" id="KW-1185">Reference proteome</keyword>
<accession>A0AAF3FNH7</accession>
<keyword evidence="3" id="KW-0808">Transferase</keyword>
<evidence type="ECO:0000256" key="5">
    <source>
        <dbReference type="ARBA" id="ARBA00022777"/>
    </source>
</evidence>
<evidence type="ECO:0000313" key="12">
    <source>
        <dbReference type="WBParaSite" id="MBELARI_LOCUS82"/>
    </source>
</evidence>
<dbReference type="Proteomes" id="UP000887575">
    <property type="component" value="Unassembled WGS sequence"/>
</dbReference>